<dbReference type="HAMAP" id="MF_00607">
    <property type="entry name" value="16SrRNA_methyltr_A"/>
    <property type="match status" value="1"/>
</dbReference>
<feature type="binding site" evidence="7">
    <location>
        <position position="39"/>
    </location>
    <ligand>
        <name>S-adenosyl-L-methionine</name>
        <dbReference type="ChEBI" id="CHEBI:59789"/>
    </ligand>
</feature>
<dbReference type="Pfam" id="PF00398">
    <property type="entry name" value="RrnaAD"/>
    <property type="match status" value="1"/>
</dbReference>
<dbReference type="PROSITE" id="PS01131">
    <property type="entry name" value="RRNA_A_DIMETH"/>
    <property type="match status" value="1"/>
</dbReference>
<proteinExistence type="inferred from homology"/>
<gene>
    <name evidence="10" type="primary">dimt1l</name>
    <name evidence="10" type="ORF">PPL_08408</name>
</gene>
<keyword evidence="2 7" id="KW-0489">Methyltransferase</keyword>
<feature type="binding site" evidence="7">
    <location>
        <position position="41"/>
    </location>
    <ligand>
        <name>S-adenosyl-L-methionine</name>
        <dbReference type="ChEBI" id="CHEBI:59789"/>
    </ligand>
</feature>
<dbReference type="InterPro" id="IPR029063">
    <property type="entry name" value="SAM-dependent_MTases_sf"/>
</dbReference>
<dbReference type="InterPro" id="IPR020598">
    <property type="entry name" value="rRNA_Ade_methylase_Trfase_N"/>
</dbReference>
<dbReference type="Proteomes" id="UP000001396">
    <property type="component" value="Unassembled WGS sequence"/>
</dbReference>
<keyword evidence="4 7" id="KW-0949">S-adenosyl-L-methionine</keyword>
<dbReference type="EC" id="2.1.1.-" evidence="8"/>
<evidence type="ECO:0000256" key="4">
    <source>
        <dbReference type="ARBA" id="ARBA00022691"/>
    </source>
</evidence>
<feature type="binding site" evidence="7">
    <location>
        <position position="66"/>
    </location>
    <ligand>
        <name>S-adenosyl-L-methionine</name>
        <dbReference type="ChEBI" id="CHEBI:59789"/>
    </ligand>
</feature>
<evidence type="ECO:0000256" key="2">
    <source>
        <dbReference type="ARBA" id="ARBA00022603"/>
    </source>
</evidence>
<accession>D3BI40</accession>
<dbReference type="SUPFAM" id="SSF53335">
    <property type="entry name" value="S-adenosyl-L-methionine-dependent methyltransferases"/>
    <property type="match status" value="1"/>
</dbReference>
<keyword evidence="11" id="KW-1185">Reference proteome</keyword>
<dbReference type="PROSITE" id="PS51689">
    <property type="entry name" value="SAM_RNA_A_N6_MT"/>
    <property type="match status" value="1"/>
</dbReference>
<evidence type="ECO:0000259" key="9">
    <source>
        <dbReference type="SMART" id="SM00650"/>
    </source>
</evidence>
<dbReference type="PANTHER" id="PTHR11727:SF7">
    <property type="entry name" value="DIMETHYLADENOSINE TRANSFERASE-RELATED"/>
    <property type="match status" value="1"/>
</dbReference>
<organism evidence="10 11">
    <name type="scientific">Heterostelium pallidum (strain ATCC 26659 / Pp 5 / PN500)</name>
    <name type="common">Cellular slime mold</name>
    <name type="synonym">Polysphondylium pallidum</name>
    <dbReference type="NCBI Taxonomy" id="670386"/>
    <lineage>
        <taxon>Eukaryota</taxon>
        <taxon>Amoebozoa</taxon>
        <taxon>Evosea</taxon>
        <taxon>Eumycetozoa</taxon>
        <taxon>Dictyostelia</taxon>
        <taxon>Acytosteliales</taxon>
        <taxon>Acytosteliaceae</taxon>
        <taxon>Heterostelium</taxon>
    </lineage>
</organism>
<evidence type="ECO:0000256" key="5">
    <source>
        <dbReference type="ARBA" id="ARBA00022884"/>
    </source>
</evidence>
<dbReference type="SMART" id="SM00650">
    <property type="entry name" value="rADc"/>
    <property type="match status" value="1"/>
</dbReference>
<evidence type="ECO:0000313" key="11">
    <source>
        <dbReference type="Proteomes" id="UP000001396"/>
    </source>
</evidence>
<dbReference type="GeneID" id="31363888"/>
<dbReference type="OMA" id="ANYRTWC"/>
<comment type="similarity">
    <text evidence="6 7 8">Belongs to the class I-like SAM-binding methyltransferase superfamily. rRNA adenine N(6)-methyltransferase family.</text>
</comment>
<dbReference type="InterPro" id="IPR020596">
    <property type="entry name" value="rRNA_Ade_Mease_Trfase_CS"/>
</dbReference>
<dbReference type="RefSeq" id="XP_020431064.1">
    <property type="nucleotide sequence ID" value="XM_020579225.1"/>
</dbReference>
<dbReference type="FunFam" id="3.40.50.150:FF:000007">
    <property type="entry name" value="rRNA adenine N(6)-methyltransferase"/>
    <property type="match status" value="1"/>
</dbReference>
<dbReference type="InterPro" id="IPR011530">
    <property type="entry name" value="rRNA_adenine_dimethylase"/>
</dbReference>
<comment type="caution">
    <text evidence="10">The sequence shown here is derived from an EMBL/GenBank/DDBJ whole genome shotgun (WGS) entry which is preliminary data.</text>
</comment>
<keyword evidence="3 7" id="KW-0808">Transferase</keyword>
<dbReference type="AlphaFoldDB" id="D3BI40"/>
<keyword evidence="1 8" id="KW-0698">rRNA processing</keyword>
<evidence type="ECO:0000256" key="6">
    <source>
        <dbReference type="ARBA" id="ARBA00061109"/>
    </source>
</evidence>
<dbReference type="Gene3D" id="1.10.8.480">
    <property type="match status" value="1"/>
</dbReference>
<evidence type="ECO:0000256" key="8">
    <source>
        <dbReference type="RuleBase" id="RU362106"/>
    </source>
</evidence>
<evidence type="ECO:0000256" key="3">
    <source>
        <dbReference type="ARBA" id="ARBA00022679"/>
    </source>
</evidence>
<dbReference type="GO" id="GO:0003723">
    <property type="term" value="F:RNA binding"/>
    <property type="evidence" value="ECO:0007669"/>
    <property type="project" value="UniProtKB-UniRule"/>
</dbReference>
<protein>
    <recommendedName>
        <fullName evidence="8">rRNA adenine N(6)-methyltransferase</fullName>
        <ecNumber evidence="8">2.1.1.-</ecNumber>
    </recommendedName>
</protein>
<feature type="binding site" evidence="7">
    <location>
        <position position="115"/>
    </location>
    <ligand>
        <name>S-adenosyl-L-methionine</name>
        <dbReference type="ChEBI" id="CHEBI:59789"/>
    </ligand>
</feature>
<dbReference type="CDD" id="cd02440">
    <property type="entry name" value="AdoMet_MTases"/>
    <property type="match status" value="1"/>
</dbReference>
<evidence type="ECO:0000256" key="7">
    <source>
        <dbReference type="PROSITE-ProRule" id="PRU01026"/>
    </source>
</evidence>
<dbReference type="NCBIfam" id="TIGR00755">
    <property type="entry name" value="ksgA"/>
    <property type="match status" value="1"/>
</dbReference>
<feature type="domain" description="Ribosomal RNA adenine methylase transferase N-terminal" evidence="9">
    <location>
        <begin position="46"/>
        <end position="215"/>
    </location>
</feature>
<reference evidence="10 11" key="1">
    <citation type="journal article" date="2011" name="Genome Res.">
        <title>Phylogeny-wide analysis of social amoeba genomes highlights ancient origins for complex intercellular communication.</title>
        <authorList>
            <person name="Heidel A.J."/>
            <person name="Lawal H.M."/>
            <person name="Felder M."/>
            <person name="Schilde C."/>
            <person name="Helps N.R."/>
            <person name="Tunggal B."/>
            <person name="Rivero F."/>
            <person name="John U."/>
            <person name="Schleicher M."/>
            <person name="Eichinger L."/>
            <person name="Platzer M."/>
            <person name="Noegel A.A."/>
            <person name="Schaap P."/>
            <person name="Gloeckner G."/>
        </authorList>
    </citation>
    <scope>NUCLEOTIDE SEQUENCE [LARGE SCALE GENOMIC DNA]</scope>
    <source>
        <strain evidence="11">ATCC 26659 / Pp 5 / PN500</strain>
    </source>
</reference>
<keyword evidence="5 7" id="KW-0694">RNA-binding</keyword>
<evidence type="ECO:0000256" key="1">
    <source>
        <dbReference type="ARBA" id="ARBA00022552"/>
    </source>
</evidence>
<feature type="binding site" evidence="7">
    <location>
        <position position="87"/>
    </location>
    <ligand>
        <name>S-adenosyl-L-methionine</name>
        <dbReference type="ChEBI" id="CHEBI:59789"/>
    </ligand>
</feature>
<feature type="binding site" evidence="7">
    <location>
        <position position="130"/>
    </location>
    <ligand>
        <name>S-adenosyl-L-methionine</name>
        <dbReference type="ChEBI" id="CHEBI:59789"/>
    </ligand>
</feature>
<dbReference type="InParanoid" id="D3BI40"/>
<dbReference type="EMBL" id="ADBJ01000037">
    <property type="protein sequence ID" value="EFA78940.1"/>
    <property type="molecule type" value="Genomic_DNA"/>
</dbReference>
<name>D3BI40_HETP5</name>
<dbReference type="STRING" id="670386.D3BI40"/>
<dbReference type="InterPro" id="IPR001737">
    <property type="entry name" value="KsgA/Erm"/>
</dbReference>
<dbReference type="GO" id="GO:0000179">
    <property type="term" value="F:rRNA (adenine-N6,N6-)-dimethyltransferase activity"/>
    <property type="evidence" value="ECO:0007669"/>
    <property type="project" value="UniProtKB-UniRule"/>
</dbReference>
<dbReference type="Gene3D" id="3.40.50.150">
    <property type="entry name" value="Vaccinia Virus protein VP39"/>
    <property type="match status" value="1"/>
</dbReference>
<dbReference type="PANTHER" id="PTHR11727">
    <property type="entry name" value="DIMETHYLADENOSINE TRANSFERASE"/>
    <property type="match status" value="1"/>
</dbReference>
<sequence length="306" mass="34463">MVKPVKIGVKDKGAEKGADDKQKVVRHHEFQMNKTFGQHLLKNPLIIDAIVDKSQLKSTDTVLEIGPGTGNLTMKLLESCKKVIAVEVDPRMAAELQKRVATTPYASHLEIILGDFLKVDLPYFDVCVANVPYQISSPLTFKLLAHRPVFRTAVLMFQKEFALRLAASPGDSLYCRLSVNTQLLSKVTHLMKVGKNNFLPPPKVESAVVKIQPFNPPPPINFIEWDGLIKLCFSRKNKTLPAIFKVNSVIEMLNQNYKTYCALEGKMDTDGTEESMKDKVIQVLEKNNFSDFRSAKMDINEFLRID</sequence>
<evidence type="ECO:0000313" key="10">
    <source>
        <dbReference type="EMBL" id="EFA78940.1"/>
    </source>
</evidence>
<dbReference type="FunCoup" id="D3BI40">
    <property type="interactions" value="286"/>
</dbReference>